<dbReference type="Gene3D" id="3.30.200.20">
    <property type="entry name" value="Phosphorylase Kinase, domain 1"/>
    <property type="match status" value="1"/>
</dbReference>
<dbReference type="FunCoup" id="E4X0J4">
    <property type="interactions" value="96"/>
</dbReference>
<dbReference type="GO" id="GO:0005524">
    <property type="term" value="F:ATP binding"/>
    <property type="evidence" value="ECO:0007669"/>
    <property type="project" value="UniProtKB-UniRule"/>
</dbReference>
<evidence type="ECO:0000256" key="3">
    <source>
        <dbReference type="ARBA" id="ARBA00011903"/>
    </source>
</evidence>
<proteinExistence type="predicted"/>
<dbReference type="Proteomes" id="UP000001307">
    <property type="component" value="Unassembled WGS sequence"/>
</dbReference>
<dbReference type="OrthoDB" id="9976756at2759"/>
<sequence>MENSVSSTSPLVSDVHSDKIIVHLVEGFRTVIVDDQVKFRSVITSITERLTKQYYERERQEGSSVSDDNIYGWIFGICWNSNGRKVWIHPEISHGDFLKKFNPYSETNQKGRLELLVRYYPDDFVDVHKRHRIIFTLMYKQVLYEYLKKESVPIELAIKLAGLEIRRKYPQLNQKAAKLIASAIEDETFKTLFPEKVLQQFKLRDLRRQVVKQFQQMDEKASSDAVIEFLNLVKKNLFFFEREYYDVSLHESFPIATTLMVGPNACQISYGSPTGRDLTLLARFEHVVRIEPITEPYVLLLYVEASSDPLYINCSSEDELENLADLIDGYVRGSRDVPDGSVIGASRQLPDIPAPTLHSIALQEMRFVPKTIESDDDYATIVDPIEEKIDPSFELDRSKIDLLREIGQGQFGNVHCANYKNDGITALVAVKKTNFEEDSEDLKQKFIEEAQIMCHFNHKHIVQLIGVCTKGWPILIVMEYCALGCIRDYLIQNAEALDIHHLLEYIYQLSSALKYLEEQNFVHRDIAARNLMLTNEHTVKLGDFGFGLSRQVKETDAYYVATTGKLPIKWMAPESINYRKFTSQSDVWMFAVCSWEILSCGVKPFQGVKNNDVILQIENGIRLECPKKCPLSLFKIMKQCWKYQAHLRPTAAQNHEQIGYLLDSFNQEDSANVYRNGVKTQIESTFLIIYTA</sequence>
<protein>
    <recommendedName>
        <fullName evidence="3">non-specific protein-tyrosine kinase</fullName>
        <ecNumber evidence="3">2.7.10.2</ecNumber>
    </recommendedName>
</protein>
<dbReference type="SUPFAM" id="SSF50729">
    <property type="entry name" value="PH domain-like"/>
    <property type="match status" value="1"/>
</dbReference>
<reference evidence="15" key="1">
    <citation type="journal article" date="2010" name="Science">
        <title>Plasticity of animal genome architecture unmasked by rapid evolution of a pelagic tunicate.</title>
        <authorList>
            <person name="Denoeud F."/>
            <person name="Henriet S."/>
            <person name="Mungpakdee S."/>
            <person name="Aury J.M."/>
            <person name="Da Silva C."/>
            <person name="Brinkmann H."/>
            <person name="Mikhaleva J."/>
            <person name="Olsen L.C."/>
            <person name="Jubin C."/>
            <person name="Canestro C."/>
            <person name="Bouquet J.M."/>
            <person name="Danks G."/>
            <person name="Poulain J."/>
            <person name="Campsteijn C."/>
            <person name="Adamski M."/>
            <person name="Cross I."/>
            <person name="Yadetie F."/>
            <person name="Muffato M."/>
            <person name="Louis A."/>
            <person name="Butcher S."/>
            <person name="Tsagkogeorga G."/>
            <person name="Konrad A."/>
            <person name="Singh S."/>
            <person name="Jensen M.F."/>
            <person name="Cong E.H."/>
            <person name="Eikeseth-Otteraa H."/>
            <person name="Noel B."/>
            <person name="Anthouard V."/>
            <person name="Porcel B.M."/>
            <person name="Kachouri-Lafond R."/>
            <person name="Nishino A."/>
            <person name="Ugolini M."/>
            <person name="Chourrout P."/>
            <person name="Nishida H."/>
            <person name="Aasland R."/>
            <person name="Huzurbazar S."/>
            <person name="Westhof E."/>
            <person name="Delsuc F."/>
            <person name="Lehrach H."/>
            <person name="Reinhardt R."/>
            <person name="Weissenbach J."/>
            <person name="Roy S.W."/>
            <person name="Artiguenave F."/>
            <person name="Postlethwait J.H."/>
            <person name="Manak J.R."/>
            <person name="Thompson E.M."/>
            <person name="Jaillon O."/>
            <person name="Du Pasquier L."/>
            <person name="Boudinot P."/>
            <person name="Liberles D.A."/>
            <person name="Volff J.N."/>
            <person name="Philippe H."/>
            <person name="Lenhard B."/>
            <person name="Roest Crollius H."/>
            <person name="Wincker P."/>
            <person name="Chourrout D."/>
        </authorList>
    </citation>
    <scope>NUCLEOTIDE SEQUENCE [LARGE SCALE GENOMIC DNA]</scope>
</reference>
<dbReference type="SMART" id="SM00219">
    <property type="entry name" value="TyrKc"/>
    <property type="match status" value="1"/>
</dbReference>
<dbReference type="GO" id="GO:0004714">
    <property type="term" value="F:transmembrane receptor protein tyrosine kinase activity"/>
    <property type="evidence" value="ECO:0007669"/>
    <property type="project" value="UniProtKB-EC"/>
</dbReference>
<evidence type="ECO:0000256" key="7">
    <source>
        <dbReference type="ARBA" id="ARBA00022840"/>
    </source>
</evidence>
<evidence type="ECO:0000256" key="10">
    <source>
        <dbReference type="ARBA" id="ARBA00051243"/>
    </source>
</evidence>
<dbReference type="InterPro" id="IPR008266">
    <property type="entry name" value="Tyr_kinase_AS"/>
</dbReference>
<keyword evidence="7 12" id="KW-0067">ATP-binding</keyword>
<keyword evidence="4" id="KW-0808">Transferase</keyword>
<keyword evidence="8" id="KW-0472">Membrane</keyword>
<feature type="domain" description="Protein kinase" evidence="13">
    <location>
        <begin position="400"/>
        <end position="658"/>
    </location>
</feature>
<feature type="domain" description="FERM" evidence="14">
    <location>
        <begin position="26"/>
        <end position="338"/>
    </location>
</feature>
<dbReference type="InterPro" id="IPR041784">
    <property type="entry name" value="FAK1/PYK2_FERM_C"/>
</dbReference>
<dbReference type="InterPro" id="IPR000719">
    <property type="entry name" value="Prot_kinase_dom"/>
</dbReference>
<comment type="catalytic activity">
    <reaction evidence="11">
        <text>L-tyrosyl-[protein] + ATP = O-phospho-L-tyrosyl-[protein] + ADP + H(+)</text>
        <dbReference type="Rhea" id="RHEA:10596"/>
        <dbReference type="Rhea" id="RHEA-COMP:10136"/>
        <dbReference type="Rhea" id="RHEA-COMP:20101"/>
        <dbReference type="ChEBI" id="CHEBI:15378"/>
        <dbReference type="ChEBI" id="CHEBI:30616"/>
        <dbReference type="ChEBI" id="CHEBI:46858"/>
        <dbReference type="ChEBI" id="CHEBI:61978"/>
        <dbReference type="ChEBI" id="CHEBI:456216"/>
        <dbReference type="EC" id="2.7.10.2"/>
    </reaction>
</comment>
<comment type="subcellular location">
    <subcellularLocation>
        <location evidence="1">Endomembrane system</location>
    </subcellularLocation>
    <subcellularLocation>
        <location evidence="2">Membrane</location>
        <topology evidence="2">Single-pass type I membrane protein</topology>
    </subcellularLocation>
</comment>
<dbReference type="GO" id="GO:0043235">
    <property type="term" value="C:receptor complex"/>
    <property type="evidence" value="ECO:0007669"/>
    <property type="project" value="TreeGrafter"/>
</dbReference>
<evidence type="ECO:0000259" key="13">
    <source>
        <dbReference type="PROSITE" id="PS50011"/>
    </source>
</evidence>
<dbReference type="Gene3D" id="1.10.510.10">
    <property type="entry name" value="Transferase(Phosphotransferase) domain 1"/>
    <property type="match status" value="1"/>
</dbReference>
<evidence type="ECO:0000256" key="12">
    <source>
        <dbReference type="PROSITE-ProRule" id="PRU10141"/>
    </source>
</evidence>
<dbReference type="CDD" id="cd14473">
    <property type="entry name" value="FERM_B-lobe"/>
    <property type="match status" value="1"/>
</dbReference>
<dbReference type="SUPFAM" id="SSF47031">
    <property type="entry name" value="Second domain of FERM"/>
    <property type="match status" value="1"/>
</dbReference>
<evidence type="ECO:0000256" key="9">
    <source>
        <dbReference type="ARBA" id="ARBA00023137"/>
    </source>
</evidence>
<evidence type="ECO:0000256" key="2">
    <source>
        <dbReference type="ARBA" id="ARBA00004479"/>
    </source>
</evidence>
<dbReference type="InterPro" id="IPR019748">
    <property type="entry name" value="FERM_central"/>
</dbReference>
<keyword evidence="6" id="KW-0418">Kinase</keyword>
<dbReference type="InterPro" id="IPR011009">
    <property type="entry name" value="Kinase-like_dom_sf"/>
</dbReference>
<dbReference type="InParanoid" id="E4X0J4"/>
<evidence type="ECO:0000313" key="15">
    <source>
        <dbReference type="EMBL" id="CBY23293.1"/>
    </source>
</evidence>
<name>E4X0J4_OIKDI</name>
<dbReference type="PROSITE" id="PS00107">
    <property type="entry name" value="PROTEIN_KINASE_ATP"/>
    <property type="match status" value="1"/>
</dbReference>
<dbReference type="EMBL" id="FN653020">
    <property type="protein sequence ID" value="CBY23293.1"/>
    <property type="molecule type" value="Genomic_DNA"/>
</dbReference>
<organism evidence="15">
    <name type="scientific">Oikopleura dioica</name>
    <name type="common">Tunicate</name>
    <dbReference type="NCBI Taxonomy" id="34765"/>
    <lineage>
        <taxon>Eukaryota</taxon>
        <taxon>Metazoa</taxon>
        <taxon>Chordata</taxon>
        <taxon>Tunicata</taxon>
        <taxon>Appendicularia</taxon>
        <taxon>Copelata</taxon>
        <taxon>Oikopleuridae</taxon>
        <taxon>Oikopleura</taxon>
    </lineage>
</organism>
<dbReference type="PANTHER" id="PTHR24416:SF611">
    <property type="entry name" value="TYROSINE-PROTEIN KINASE TRANSMEMBRANE RECEPTOR ROR"/>
    <property type="match status" value="1"/>
</dbReference>
<dbReference type="PROSITE" id="PS50057">
    <property type="entry name" value="FERM_3"/>
    <property type="match status" value="1"/>
</dbReference>
<dbReference type="InterPro" id="IPR001245">
    <property type="entry name" value="Ser-Thr/Tyr_kinase_cat_dom"/>
</dbReference>
<accession>E4X0J4</accession>
<dbReference type="Pfam" id="PF07714">
    <property type="entry name" value="PK_Tyr_Ser-Thr"/>
    <property type="match status" value="1"/>
</dbReference>
<dbReference type="InterPro" id="IPR049385">
    <property type="entry name" value="FAK1-like_FERM_C"/>
</dbReference>
<dbReference type="GO" id="GO:0012505">
    <property type="term" value="C:endomembrane system"/>
    <property type="evidence" value="ECO:0007669"/>
    <property type="project" value="UniProtKB-SubCell"/>
</dbReference>
<comment type="catalytic activity">
    <reaction evidence="10">
        <text>L-tyrosyl-[protein] + ATP = O-phospho-L-tyrosyl-[protein] + ADP + H(+)</text>
        <dbReference type="Rhea" id="RHEA:10596"/>
        <dbReference type="Rhea" id="RHEA-COMP:10136"/>
        <dbReference type="Rhea" id="RHEA-COMP:20101"/>
        <dbReference type="ChEBI" id="CHEBI:15378"/>
        <dbReference type="ChEBI" id="CHEBI:30616"/>
        <dbReference type="ChEBI" id="CHEBI:46858"/>
        <dbReference type="ChEBI" id="CHEBI:61978"/>
        <dbReference type="ChEBI" id="CHEBI:456216"/>
        <dbReference type="EC" id="2.7.10.1"/>
    </reaction>
</comment>
<dbReference type="EC" id="2.7.10.2" evidence="3"/>
<keyword evidence="9" id="KW-0829">Tyrosine-protein kinase</keyword>
<feature type="binding site" evidence="12">
    <location>
        <position position="432"/>
    </location>
    <ligand>
        <name>ATP</name>
        <dbReference type="ChEBI" id="CHEBI:30616"/>
    </ligand>
</feature>
<keyword evidence="5 12" id="KW-0547">Nucleotide-binding</keyword>
<evidence type="ECO:0000256" key="1">
    <source>
        <dbReference type="ARBA" id="ARBA00004308"/>
    </source>
</evidence>
<dbReference type="GO" id="GO:0050793">
    <property type="term" value="P:regulation of developmental process"/>
    <property type="evidence" value="ECO:0007669"/>
    <property type="project" value="UniProtKB-ARBA"/>
</dbReference>
<dbReference type="InterPro" id="IPR017441">
    <property type="entry name" value="Protein_kinase_ATP_BS"/>
</dbReference>
<dbReference type="AlphaFoldDB" id="E4X0J4"/>
<dbReference type="PANTHER" id="PTHR24416">
    <property type="entry name" value="TYROSINE-PROTEIN KINASE RECEPTOR"/>
    <property type="match status" value="1"/>
</dbReference>
<dbReference type="Pfam" id="PF00373">
    <property type="entry name" value="FERM_M"/>
    <property type="match status" value="1"/>
</dbReference>
<dbReference type="GO" id="GO:0007169">
    <property type="term" value="P:cell surface receptor protein tyrosine kinase signaling pathway"/>
    <property type="evidence" value="ECO:0007669"/>
    <property type="project" value="TreeGrafter"/>
</dbReference>
<dbReference type="InterPro" id="IPR035963">
    <property type="entry name" value="FERM_2"/>
</dbReference>
<dbReference type="PRINTS" id="PR00109">
    <property type="entry name" value="TYRKINASE"/>
</dbReference>
<dbReference type="Gene3D" id="2.30.29.30">
    <property type="entry name" value="Pleckstrin-homology domain (PH domain)/Phosphotyrosine-binding domain (PTB)"/>
    <property type="match status" value="1"/>
</dbReference>
<evidence type="ECO:0000259" key="14">
    <source>
        <dbReference type="PROSITE" id="PS50057"/>
    </source>
</evidence>
<dbReference type="InterPro" id="IPR050122">
    <property type="entry name" value="RTK"/>
</dbReference>
<dbReference type="GO" id="GO:0008284">
    <property type="term" value="P:positive regulation of cell population proliferation"/>
    <property type="evidence" value="ECO:0007669"/>
    <property type="project" value="UniProtKB-ARBA"/>
</dbReference>
<dbReference type="InterPro" id="IPR000299">
    <property type="entry name" value="FERM_domain"/>
</dbReference>
<evidence type="ECO:0000256" key="11">
    <source>
        <dbReference type="ARBA" id="ARBA00051245"/>
    </source>
</evidence>
<dbReference type="CDD" id="cd13190">
    <property type="entry name" value="FERM_C_FAK1"/>
    <property type="match status" value="1"/>
</dbReference>
<evidence type="ECO:0000256" key="4">
    <source>
        <dbReference type="ARBA" id="ARBA00022679"/>
    </source>
</evidence>
<dbReference type="GO" id="GO:0048468">
    <property type="term" value="P:cell development"/>
    <property type="evidence" value="ECO:0007669"/>
    <property type="project" value="UniProtKB-ARBA"/>
</dbReference>
<keyword evidence="16" id="KW-1185">Reference proteome</keyword>
<dbReference type="PROSITE" id="PS50011">
    <property type="entry name" value="PROTEIN_KINASE_DOM"/>
    <property type="match status" value="1"/>
</dbReference>
<dbReference type="GO" id="GO:0030182">
    <property type="term" value="P:neuron differentiation"/>
    <property type="evidence" value="ECO:0007669"/>
    <property type="project" value="UniProtKB-ARBA"/>
</dbReference>
<dbReference type="InterPro" id="IPR011993">
    <property type="entry name" value="PH-like_dom_sf"/>
</dbReference>
<dbReference type="GO" id="GO:0005886">
    <property type="term" value="C:plasma membrane"/>
    <property type="evidence" value="ECO:0007669"/>
    <property type="project" value="TreeGrafter"/>
</dbReference>
<evidence type="ECO:0000313" key="16">
    <source>
        <dbReference type="Proteomes" id="UP000001307"/>
    </source>
</evidence>
<dbReference type="FunFam" id="1.10.510.10:FF:001512">
    <property type="entry name" value="Receptor tyrosine-protein kinase erbB-2"/>
    <property type="match status" value="1"/>
</dbReference>
<dbReference type="GO" id="GO:0004715">
    <property type="term" value="F:non-membrane spanning protein tyrosine kinase activity"/>
    <property type="evidence" value="ECO:0007669"/>
    <property type="project" value="UniProtKB-EC"/>
</dbReference>
<evidence type="ECO:0000256" key="5">
    <source>
        <dbReference type="ARBA" id="ARBA00022741"/>
    </source>
</evidence>
<dbReference type="InterPro" id="IPR020635">
    <property type="entry name" value="Tyr_kinase_cat_dom"/>
</dbReference>
<dbReference type="Pfam" id="PF21477">
    <property type="entry name" value="FERM_C_FAK1"/>
    <property type="match status" value="1"/>
</dbReference>
<gene>
    <name evidence="15" type="ORF">GSOID_T00015229001</name>
</gene>
<evidence type="ECO:0000256" key="8">
    <source>
        <dbReference type="ARBA" id="ARBA00023136"/>
    </source>
</evidence>
<dbReference type="PROSITE" id="PS00109">
    <property type="entry name" value="PROTEIN_KINASE_TYR"/>
    <property type="match status" value="1"/>
</dbReference>
<dbReference type="SUPFAM" id="SSF56112">
    <property type="entry name" value="Protein kinase-like (PK-like)"/>
    <property type="match status" value="1"/>
</dbReference>
<evidence type="ECO:0000256" key="6">
    <source>
        <dbReference type="ARBA" id="ARBA00022777"/>
    </source>
</evidence>
<dbReference type="InterPro" id="IPR014352">
    <property type="entry name" value="FERM/acyl-CoA-bd_prot_sf"/>
</dbReference>
<dbReference type="Gene3D" id="1.20.80.10">
    <property type="match status" value="1"/>
</dbReference>